<organism evidence="2 3">
    <name type="scientific">Polarella glacialis</name>
    <name type="common">Dinoflagellate</name>
    <dbReference type="NCBI Taxonomy" id="89957"/>
    <lineage>
        <taxon>Eukaryota</taxon>
        <taxon>Sar</taxon>
        <taxon>Alveolata</taxon>
        <taxon>Dinophyceae</taxon>
        <taxon>Suessiales</taxon>
        <taxon>Suessiaceae</taxon>
        <taxon>Polarella</taxon>
    </lineage>
</organism>
<gene>
    <name evidence="1" type="ORF">PGLA1383_LOCUS14269</name>
    <name evidence="2" type="ORF">PGLA2088_LOCUS18837</name>
</gene>
<dbReference type="EMBL" id="CAJNNW010024765">
    <property type="protein sequence ID" value="CAE8674139.1"/>
    <property type="molecule type" value="Genomic_DNA"/>
</dbReference>
<dbReference type="EMBL" id="CAJNNV010008102">
    <property type="protein sequence ID" value="CAE8595768.1"/>
    <property type="molecule type" value="Genomic_DNA"/>
</dbReference>
<evidence type="ECO:0000313" key="2">
    <source>
        <dbReference type="EMBL" id="CAE8674139.1"/>
    </source>
</evidence>
<dbReference type="Proteomes" id="UP000654075">
    <property type="component" value="Unassembled WGS sequence"/>
</dbReference>
<evidence type="ECO:0000313" key="4">
    <source>
        <dbReference type="Proteomes" id="UP000654075"/>
    </source>
</evidence>
<dbReference type="AlphaFoldDB" id="A0A813JG31"/>
<protein>
    <submittedName>
        <fullName evidence="2">Uncharacterized protein</fullName>
    </submittedName>
</protein>
<accession>A0A813JG31</accession>
<name>A0A813JG31_POLGL</name>
<evidence type="ECO:0000313" key="1">
    <source>
        <dbReference type="EMBL" id="CAE8595768.1"/>
    </source>
</evidence>
<sequence>VPLPSYKHTPLERLMSDKLGIRLRVEDVALAQQLIGSTEYVLPELRERYFGWQQAGKHLQLAVKPDASENGTPGSVYLQLGWLDGVAVYKGSSVQAELTAWETEDQILAFDHLPLRATVKMYW</sequence>
<evidence type="ECO:0000313" key="3">
    <source>
        <dbReference type="Proteomes" id="UP000626109"/>
    </source>
</evidence>
<reference evidence="2" key="1">
    <citation type="submission" date="2021-02" db="EMBL/GenBank/DDBJ databases">
        <authorList>
            <person name="Dougan E. K."/>
            <person name="Rhodes N."/>
            <person name="Thang M."/>
            <person name="Chan C."/>
        </authorList>
    </citation>
    <scope>NUCLEOTIDE SEQUENCE</scope>
</reference>
<proteinExistence type="predicted"/>
<comment type="caution">
    <text evidence="2">The sequence shown here is derived from an EMBL/GenBank/DDBJ whole genome shotgun (WGS) entry which is preliminary data.</text>
</comment>
<dbReference type="Proteomes" id="UP000626109">
    <property type="component" value="Unassembled WGS sequence"/>
</dbReference>
<feature type="non-terminal residue" evidence="2">
    <location>
        <position position="1"/>
    </location>
</feature>
<keyword evidence="4" id="KW-1185">Reference proteome</keyword>